<dbReference type="GO" id="GO:0006817">
    <property type="term" value="P:phosphate ion transport"/>
    <property type="evidence" value="ECO:0007669"/>
    <property type="project" value="UniProtKB-UniRule"/>
</dbReference>
<accession>A0A3E1P9I1</accession>
<proteinExistence type="inferred from homology"/>
<evidence type="ECO:0000256" key="2">
    <source>
        <dbReference type="ARBA" id="ARBA00022448"/>
    </source>
</evidence>
<dbReference type="AlphaFoldDB" id="A0A3E1P9I1"/>
<evidence type="ECO:0000256" key="4">
    <source>
        <dbReference type="RuleBase" id="RU367119"/>
    </source>
</evidence>
<feature type="domain" description="PBP" evidence="5">
    <location>
        <begin position="39"/>
        <end position="278"/>
    </location>
</feature>
<keyword evidence="3" id="KW-0732">Signal</keyword>
<evidence type="ECO:0000256" key="1">
    <source>
        <dbReference type="ARBA" id="ARBA00008725"/>
    </source>
</evidence>
<dbReference type="Gene3D" id="3.40.190.10">
    <property type="entry name" value="Periplasmic binding protein-like II"/>
    <property type="match status" value="2"/>
</dbReference>
<evidence type="ECO:0000313" key="7">
    <source>
        <dbReference type="Proteomes" id="UP000261174"/>
    </source>
</evidence>
<comment type="caution">
    <text evidence="6">The sequence shown here is derived from an EMBL/GenBank/DDBJ whole genome shotgun (WGS) entry which is preliminary data.</text>
</comment>
<dbReference type="RefSeq" id="WP_116852133.1">
    <property type="nucleotide sequence ID" value="NZ_QTJV01000001.1"/>
</dbReference>
<keyword evidence="4" id="KW-0592">Phosphate transport</keyword>
<dbReference type="GO" id="GO:0042301">
    <property type="term" value="F:phosphate ion binding"/>
    <property type="evidence" value="ECO:0007669"/>
    <property type="project" value="UniProtKB-UniRule"/>
</dbReference>
<evidence type="ECO:0000259" key="5">
    <source>
        <dbReference type="Pfam" id="PF12849"/>
    </source>
</evidence>
<dbReference type="NCBIfam" id="TIGR02136">
    <property type="entry name" value="ptsS_2"/>
    <property type="match status" value="1"/>
</dbReference>
<comment type="function">
    <text evidence="4">Involved in the system for phosphate transport across the cytoplasmic membrane.</text>
</comment>
<dbReference type="InterPro" id="IPR024370">
    <property type="entry name" value="PBP_domain"/>
</dbReference>
<name>A0A3E1P9I1_9BACT</name>
<evidence type="ECO:0000313" key="6">
    <source>
        <dbReference type="EMBL" id="RFM36814.1"/>
    </source>
</evidence>
<organism evidence="6 7">
    <name type="scientific">Chitinophaga silvisoli</name>
    <dbReference type="NCBI Taxonomy" id="2291814"/>
    <lineage>
        <taxon>Bacteria</taxon>
        <taxon>Pseudomonadati</taxon>
        <taxon>Bacteroidota</taxon>
        <taxon>Chitinophagia</taxon>
        <taxon>Chitinophagales</taxon>
        <taxon>Chitinophagaceae</taxon>
        <taxon>Chitinophaga</taxon>
    </lineage>
</organism>
<dbReference type="InterPro" id="IPR011862">
    <property type="entry name" value="Phos-bd"/>
</dbReference>
<keyword evidence="7" id="KW-1185">Reference proteome</keyword>
<protein>
    <recommendedName>
        <fullName evidence="4">Phosphate-binding protein</fullName>
    </recommendedName>
</protein>
<keyword evidence="2 4" id="KW-0813">Transport</keyword>
<dbReference type="PANTHER" id="PTHR30570:SF1">
    <property type="entry name" value="PHOSPHATE-BINDING PROTEIN PSTS"/>
    <property type="match status" value="1"/>
</dbReference>
<reference evidence="6 7" key="1">
    <citation type="submission" date="2018-08" db="EMBL/GenBank/DDBJ databases">
        <title>Chitinophaga sp. K20C18050901, a novel bacterium isolated from forest soil.</title>
        <authorList>
            <person name="Wang C."/>
        </authorList>
    </citation>
    <scope>NUCLEOTIDE SEQUENCE [LARGE SCALE GENOMIC DNA]</scope>
    <source>
        <strain evidence="6 7">K20C18050901</strain>
    </source>
</reference>
<evidence type="ECO:0000256" key="3">
    <source>
        <dbReference type="ARBA" id="ARBA00022729"/>
    </source>
</evidence>
<dbReference type="OrthoDB" id="9783488at2"/>
<dbReference type="Pfam" id="PF12849">
    <property type="entry name" value="PBP_like_2"/>
    <property type="match status" value="1"/>
</dbReference>
<dbReference type="SUPFAM" id="SSF53850">
    <property type="entry name" value="Periplasmic binding protein-like II"/>
    <property type="match status" value="1"/>
</dbReference>
<dbReference type="Proteomes" id="UP000261174">
    <property type="component" value="Unassembled WGS sequence"/>
</dbReference>
<dbReference type="EMBL" id="QTJV01000001">
    <property type="protein sequence ID" value="RFM36814.1"/>
    <property type="molecule type" value="Genomic_DNA"/>
</dbReference>
<dbReference type="PANTHER" id="PTHR30570">
    <property type="entry name" value="PERIPLASMIC PHOSPHATE BINDING COMPONENT OF PHOSPHATE ABC TRANSPORTER"/>
    <property type="match status" value="1"/>
</dbReference>
<comment type="similarity">
    <text evidence="1 4">Belongs to the PstS family.</text>
</comment>
<sequence length="293" mass="32118">MKKITLLMMGTALWSACNSNHESKHQAAADSLKIKPATANVHVIHLSGSTTIAPLAQKVAGYFRKQNDSFDIEITEGGSSVGIADLEKSMTDIAMSSRDMNDEERRKFQESNHPITEVKIADDALAVVVHPGIGVDKITRDQLEKVFSGEVNNWKQLGGKDIKIMIISRESSSGTYGFFKEAVMKTKAFTALAMYQHTNGSVINKVSTTEGAIGYVGLAFINDKVKALPVSFDGKTYVAPDIKHVKTKTYPLARPLFFIYQNSNAAKVKTFVDYLLSDAGQKEVEETGYVSLK</sequence>
<dbReference type="InterPro" id="IPR050811">
    <property type="entry name" value="Phosphate_ABC_transporter"/>
</dbReference>
<dbReference type="CDD" id="cd13653">
    <property type="entry name" value="PBP2_phosphate_like_1"/>
    <property type="match status" value="1"/>
</dbReference>
<dbReference type="PROSITE" id="PS51257">
    <property type="entry name" value="PROKAR_LIPOPROTEIN"/>
    <property type="match status" value="1"/>
</dbReference>
<gene>
    <name evidence="6" type="ORF">DXN04_04760</name>
</gene>